<dbReference type="WBParaSite" id="nRc.2.0.1.t30570-RA">
    <property type="protein sequence ID" value="nRc.2.0.1.t30570-RA"/>
    <property type="gene ID" value="nRc.2.0.1.g30570"/>
</dbReference>
<accession>A0A915JVX9</accession>
<dbReference type="AlphaFoldDB" id="A0A915JVX9"/>
<organism evidence="1 2">
    <name type="scientific">Romanomermis culicivorax</name>
    <name type="common">Nematode worm</name>
    <dbReference type="NCBI Taxonomy" id="13658"/>
    <lineage>
        <taxon>Eukaryota</taxon>
        <taxon>Metazoa</taxon>
        <taxon>Ecdysozoa</taxon>
        <taxon>Nematoda</taxon>
        <taxon>Enoplea</taxon>
        <taxon>Dorylaimia</taxon>
        <taxon>Mermithida</taxon>
        <taxon>Mermithoidea</taxon>
        <taxon>Mermithidae</taxon>
        <taxon>Romanomermis</taxon>
    </lineage>
</organism>
<name>A0A915JVX9_ROMCU</name>
<dbReference type="GO" id="GO:0003697">
    <property type="term" value="F:single-stranded DNA binding"/>
    <property type="evidence" value="ECO:0007669"/>
    <property type="project" value="InterPro"/>
</dbReference>
<dbReference type="PANTHER" id="PTHR12873:SF0">
    <property type="entry name" value="TWINKLE MTDNA HELICASE"/>
    <property type="match status" value="1"/>
</dbReference>
<dbReference type="PANTHER" id="PTHR12873">
    <property type="entry name" value="T7-LIKE MITOCHONDRIAL DNA HELICASE"/>
    <property type="match status" value="1"/>
</dbReference>
<proteinExistence type="predicted"/>
<dbReference type="InterPro" id="IPR027032">
    <property type="entry name" value="Twinkle-like"/>
</dbReference>
<dbReference type="GO" id="GO:0006264">
    <property type="term" value="P:mitochondrial DNA replication"/>
    <property type="evidence" value="ECO:0007669"/>
    <property type="project" value="TreeGrafter"/>
</dbReference>
<sequence length="282" mass="31708">MTEIWRMATPIEEARPNKRISMLKHILNLHVLSKITLRRFRVRVLDDSIVFPRFIRGDYADGQIVHITGLKISRLMASFSPNNATLDDLQEEILPNANVFNGLFGYNLIQSSTKEIVVVGRESDAMVIYQATKHFVPTVVLPDAGGPLSYDAVPYLDAFAKSTFWFPTVFYNRVKLFTRRLPAHQRCFVVSPKISALLPADLLANETNMTVGYDRIVKVLGIAEIVLLRDIETFASLKEVARDYVLGTGKSNGVAQISTLWCSFEIANSRLVSIMVTQMAKL</sequence>
<keyword evidence="1" id="KW-1185">Reference proteome</keyword>
<dbReference type="OMA" id="ANETNMT"/>
<evidence type="ECO:0000313" key="1">
    <source>
        <dbReference type="Proteomes" id="UP000887565"/>
    </source>
</evidence>
<evidence type="ECO:0000313" key="2">
    <source>
        <dbReference type="WBParaSite" id="nRc.2.0.1.t30570-RA"/>
    </source>
</evidence>
<dbReference type="GO" id="GO:0043139">
    <property type="term" value="F:5'-3' DNA helicase activity"/>
    <property type="evidence" value="ECO:0007669"/>
    <property type="project" value="InterPro"/>
</dbReference>
<dbReference type="Proteomes" id="UP000887565">
    <property type="component" value="Unplaced"/>
</dbReference>
<dbReference type="GO" id="GO:0005739">
    <property type="term" value="C:mitochondrion"/>
    <property type="evidence" value="ECO:0007669"/>
    <property type="project" value="TreeGrafter"/>
</dbReference>
<protein>
    <submittedName>
        <fullName evidence="2">Uncharacterized protein</fullName>
    </submittedName>
</protein>
<reference evidence="2" key="1">
    <citation type="submission" date="2022-11" db="UniProtKB">
        <authorList>
            <consortium name="WormBaseParasite"/>
        </authorList>
    </citation>
    <scope>IDENTIFICATION</scope>
</reference>